<organism evidence="1 2">
    <name type="scientific">Candidatus Falkowbacteria bacterium RIFOXYA2_FULL_47_19</name>
    <dbReference type="NCBI Taxonomy" id="1797994"/>
    <lineage>
        <taxon>Bacteria</taxon>
        <taxon>Candidatus Falkowiibacteriota</taxon>
    </lineage>
</organism>
<dbReference type="EMBL" id="MFGB01000020">
    <property type="protein sequence ID" value="OGF25669.1"/>
    <property type="molecule type" value="Genomic_DNA"/>
</dbReference>
<evidence type="ECO:0000313" key="1">
    <source>
        <dbReference type="EMBL" id="OGF25669.1"/>
    </source>
</evidence>
<reference evidence="1 2" key="1">
    <citation type="journal article" date="2016" name="Nat. Commun.">
        <title>Thousands of microbial genomes shed light on interconnected biogeochemical processes in an aquifer system.</title>
        <authorList>
            <person name="Anantharaman K."/>
            <person name="Brown C.T."/>
            <person name="Hug L.A."/>
            <person name="Sharon I."/>
            <person name="Castelle C.J."/>
            <person name="Probst A.J."/>
            <person name="Thomas B.C."/>
            <person name="Singh A."/>
            <person name="Wilkins M.J."/>
            <person name="Karaoz U."/>
            <person name="Brodie E.L."/>
            <person name="Williams K.H."/>
            <person name="Hubbard S.S."/>
            <person name="Banfield J.F."/>
        </authorList>
    </citation>
    <scope>NUCLEOTIDE SEQUENCE [LARGE SCALE GENOMIC DNA]</scope>
</reference>
<comment type="caution">
    <text evidence="1">The sequence shown here is derived from an EMBL/GenBank/DDBJ whole genome shotgun (WGS) entry which is preliminary data.</text>
</comment>
<sequence>MLSHKPRILLIVHIQDMSKKIPDHGVFGAFFRLKSMFSTNQAVNTDYLKYYNQHYLFFVFVFV</sequence>
<gene>
    <name evidence="1" type="ORF">A2227_00480</name>
</gene>
<accession>A0A1F5SG85</accession>
<dbReference type="AlphaFoldDB" id="A0A1F5SG85"/>
<dbReference type="Proteomes" id="UP000178367">
    <property type="component" value="Unassembled WGS sequence"/>
</dbReference>
<name>A0A1F5SG85_9BACT</name>
<evidence type="ECO:0000313" key="2">
    <source>
        <dbReference type="Proteomes" id="UP000178367"/>
    </source>
</evidence>
<proteinExistence type="predicted"/>
<protein>
    <submittedName>
        <fullName evidence="1">Uncharacterized protein</fullName>
    </submittedName>
</protein>